<dbReference type="EMBL" id="JACATZ010000028">
    <property type="protein sequence ID" value="NWJ49203.1"/>
    <property type="molecule type" value="Genomic_DNA"/>
</dbReference>
<gene>
    <name evidence="1" type="ORF">HXX08_25385</name>
    <name evidence="2" type="ORF">OZ401_004772</name>
</gene>
<evidence type="ECO:0000313" key="2">
    <source>
        <dbReference type="EMBL" id="WJW70251.1"/>
    </source>
</evidence>
<geneLocation type="plasmid" evidence="2 4">
    <name>unnamed1</name>
</geneLocation>
<reference evidence="2" key="2">
    <citation type="journal article" date="2024" name="Nature">
        <title>Anoxygenic phototroph of the Chloroflexota uses a type I reaction centre.</title>
        <authorList>
            <person name="Tsuji J.M."/>
            <person name="Shaw N.A."/>
            <person name="Nagashima S."/>
            <person name="Venkiteswaran J.J."/>
            <person name="Schiff S.L."/>
            <person name="Watanabe T."/>
            <person name="Fukui M."/>
            <person name="Hanada S."/>
            <person name="Tank M."/>
            <person name="Neufeld J.D."/>
        </authorList>
    </citation>
    <scope>NUCLEOTIDE SEQUENCE</scope>
    <source>
        <strain evidence="2">L227-S17</strain>
        <plasmid evidence="2 4">unnamed1</plasmid>
    </source>
</reference>
<sequence length="155" mass="17109">MFKVILSASFFLLVSLLNGVHSDNKSIASLQQISALPAGSYSVTVTRHDAHNDYNSENYAGEWVLNLNRAEEFTLTQSNSLKASGKYSLTADQLTFESNGNTGKFKWTFDGKQLTLNPLATNNFAFDFALTLRPLNYLPEISISRSANHRNALAA</sequence>
<dbReference type="EMBL" id="CP128401">
    <property type="protein sequence ID" value="WJW70251.1"/>
    <property type="molecule type" value="Genomic_DNA"/>
</dbReference>
<protein>
    <submittedName>
        <fullName evidence="1">Uncharacterized protein</fullName>
    </submittedName>
</protein>
<proteinExistence type="predicted"/>
<accession>A0A8T7MB01</accession>
<evidence type="ECO:0000313" key="1">
    <source>
        <dbReference type="EMBL" id="NWJ49203.1"/>
    </source>
</evidence>
<reference evidence="1 3" key="1">
    <citation type="submission" date="2020-06" db="EMBL/GenBank/DDBJ databases">
        <title>Anoxygenic phototrophic Chloroflexota member uses a Type I reaction center.</title>
        <authorList>
            <person name="Tsuji J.M."/>
            <person name="Shaw N.A."/>
            <person name="Nagashima S."/>
            <person name="Venkiteswaran J."/>
            <person name="Schiff S.L."/>
            <person name="Hanada S."/>
            <person name="Tank M."/>
            <person name="Neufeld J.D."/>
        </authorList>
    </citation>
    <scope>NUCLEOTIDE SEQUENCE [LARGE SCALE GENOMIC DNA]</scope>
    <source>
        <strain evidence="1">L227-S17</strain>
    </source>
</reference>
<organism evidence="1 3">
    <name type="scientific">Candidatus Chlorohelix allophototropha</name>
    <dbReference type="NCBI Taxonomy" id="3003348"/>
    <lineage>
        <taxon>Bacteria</taxon>
        <taxon>Bacillati</taxon>
        <taxon>Chloroflexota</taxon>
        <taxon>Chloroflexia</taxon>
        <taxon>Candidatus Chloroheliales</taxon>
        <taxon>Candidatus Chloroheliaceae</taxon>
        <taxon>Candidatus Chlorohelix</taxon>
    </lineage>
</organism>
<name>A0A8T7MB01_9CHLR</name>
<dbReference type="AlphaFoldDB" id="A0A8T7MB01"/>
<dbReference type="Proteomes" id="UP001431572">
    <property type="component" value="Plasmid unnamed1"/>
</dbReference>
<evidence type="ECO:0000313" key="3">
    <source>
        <dbReference type="Proteomes" id="UP000521676"/>
    </source>
</evidence>
<keyword evidence="4" id="KW-1185">Reference proteome</keyword>
<dbReference type="Proteomes" id="UP000521676">
    <property type="component" value="Unassembled WGS sequence"/>
</dbReference>
<dbReference type="RefSeq" id="WP_341472128.1">
    <property type="nucleotide sequence ID" value="NZ_CP128401.1"/>
</dbReference>
<evidence type="ECO:0000313" key="4">
    <source>
        <dbReference type="Proteomes" id="UP001431572"/>
    </source>
</evidence>
<keyword evidence="2" id="KW-0614">Plasmid</keyword>